<keyword evidence="3" id="KW-0378">Hydrolase</keyword>
<dbReference type="InterPro" id="IPR024607">
    <property type="entry name" value="Sulfatase_CS"/>
</dbReference>
<dbReference type="EMBL" id="BMIU01000010">
    <property type="protein sequence ID" value="GGF34074.1"/>
    <property type="molecule type" value="Genomic_DNA"/>
</dbReference>
<dbReference type="Gene3D" id="3.30.1120.10">
    <property type="match status" value="1"/>
</dbReference>
<keyword evidence="7" id="KW-1185">Reference proteome</keyword>
<organism evidence="6 7">
    <name type="scientific">Echinicola rosea</name>
    <dbReference type="NCBI Taxonomy" id="1807691"/>
    <lineage>
        <taxon>Bacteria</taxon>
        <taxon>Pseudomonadati</taxon>
        <taxon>Bacteroidota</taxon>
        <taxon>Cytophagia</taxon>
        <taxon>Cytophagales</taxon>
        <taxon>Cyclobacteriaceae</taxon>
        <taxon>Echinicola</taxon>
    </lineage>
</organism>
<evidence type="ECO:0000256" key="1">
    <source>
        <dbReference type="ARBA" id="ARBA00008779"/>
    </source>
</evidence>
<evidence type="ECO:0000259" key="5">
    <source>
        <dbReference type="Pfam" id="PF00884"/>
    </source>
</evidence>
<keyword evidence="2" id="KW-0479">Metal-binding</keyword>
<keyword evidence="4" id="KW-0106">Calcium</keyword>
<dbReference type="Gene3D" id="3.40.720.10">
    <property type="entry name" value="Alkaline Phosphatase, subunit A"/>
    <property type="match status" value="1"/>
</dbReference>
<feature type="domain" description="Sulfatase N-terminal" evidence="5">
    <location>
        <begin position="17"/>
        <end position="331"/>
    </location>
</feature>
<dbReference type="PROSITE" id="PS00149">
    <property type="entry name" value="SULFATASE_2"/>
    <property type="match status" value="1"/>
</dbReference>
<dbReference type="PANTHER" id="PTHR42693:SF53">
    <property type="entry name" value="ENDO-4-O-SULFATASE"/>
    <property type="match status" value="1"/>
</dbReference>
<protein>
    <submittedName>
        <fullName evidence="6">N-acetylgalactosamine-6-sulfatase</fullName>
    </submittedName>
</protein>
<proteinExistence type="inferred from homology"/>
<sequence length="452" mass="50585">MAQDIFSPPASGGESRPNYVLIVADDLGYGDLSFTGSTQIKTPHIDQLAESGVFFPEGYVSSAVCSPSRAGLLTGRNQVRFGYDNNLANNQPGFDPAFLGLPVGVKTVGDHLKELGYVTGMVGKWHLGYEDQFFPVNRGFDEFWGYRGGGHDYFEASEAKRGYKAKIECNYKTPQEITYITDDKGDECVNFIYRHQDEPFFLYASFNAPHTPMQATAEDLAIYQHIEDEKRRTYAAMVHRLDVNVGRIVAAVEEAGLLENTIFVFISDNGGPVMTNGSINAPYNGKKGTLLEGGIRVPFFISWSGHLQPGEVFDYPVSALDLTPTFVALAGREATEQDQFDGLNLMPYLLGHKDGAPHEEMKWKFTVSAAIRDGKWKLVRLPDRLPMLFNLQTDFSEQHDVALENLTLTKSLLKKLGDWDVRLPHPLFLEGPEWRKVQVGQYDKKYPIVQPH</sequence>
<gene>
    <name evidence="6" type="ORF">GCM10011339_22860</name>
</gene>
<dbReference type="InterPro" id="IPR050738">
    <property type="entry name" value="Sulfatase"/>
</dbReference>
<dbReference type="Proteomes" id="UP000647339">
    <property type="component" value="Unassembled WGS sequence"/>
</dbReference>
<dbReference type="Pfam" id="PF00884">
    <property type="entry name" value="Sulfatase"/>
    <property type="match status" value="1"/>
</dbReference>
<evidence type="ECO:0000313" key="6">
    <source>
        <dbReference type="EMBL" id="GGF34074.1"/>
    </source>
</evidence>
<dbReference type="SUPFAM" id="SSF53649">
    <property type="entry name" value="Alkaline phosphatase-like"/>
    <property type="match status" value="1"/>
</dbReference>
<reference evidence="7" key="1">
    <citation type="journal article" date="2019" name="Int. J. Syst. Evol. Microbiol.">
        <title>The Global Catalogue of Microorganisms (GCM) 10K type strain sequencing project: providing services to taxonomists for standard genome sequencing and annotation.</title>
        <authorList>
            <consortium name="The Broad Institute Genomics Platform"/>
            <consortium name="The Broad Institute Genome Sequencing Center for Infectious Disease"/>
            <person name="Wu L."/>
            <person name="Ma J."/>
        </authorList>
    </citation>
    <scope>NUCLEOTIDE SEQUENCE [LARGE SCALE GENOMIC DNA]</scope>
    <source>
        <strain evidence="7">CGMCC 1.15407</strain>
    </source>
</reference>
<evidence type="ECO:0000256" key="4">
    <source>
        <dbReference type="ARBA" id="ARBA00022837"/>
    </source>
</evidence>
<dbReference type="PROSITE" id="PS00523">
    <property type="entry name" value="SULFATASE_1"/>
    <property type="match status" value="1"/>
</dbReference>
<evidence type="ECO:0000256" key="2">
    <source>
        <dbReference type="ARBA" id="ARBA00022723"/>
    </source>
</evidence>
<dbReference type="InterPro" id="IPR000917">
    <property type="entry name" value="Sulfatase_N"/>
</dbReference>
<accession>A0ABQ1V1P8</accession>
<name>A0ABQ1V1P8_9BACT</name>
<evidence type="ECO:0000256" key="3">
    <source>
        <dbReference type="ARBA" id="ARBA00022801"/>
    </source>
</evidence>
<evidence type="ECO:0000313" key="7">
    <source>
        <dbReference type="Proteomes" id="UP000647339"/>
    </source>
</evidence>
<comment type="similarity">
    <text evidence="1">Belongs to the sulfatase family.</text>
</comment>
<comment type="caution">
    <text evidence="6">The sequence shown here is derived from an EMBL/GenBank/DDBJ whole genome shotgun (WGS) entry which is preliminary data.</text>
</comment>
<dbReference type="PANTHER" id="PTHR42693">
    <property type="entry name" value="ARYLSULFATASE FAMILY MEMBER"/>
    <property type="match status" value="1"/>
</dbReference>
<dbReference type="InterPro" id="IPR017850">
    <property type="entry name" value="Alkaline_phosphatase_core_sf"/>
</dbReference>